<keyword evidence="1" id="KW-1133">Transmembrane helix</keyword>
<evidence type="ECO:0000256" key="1">
    <source>
        <dbReference type="SAM" id="Phobius"/>
    </source>
</evidence>
<dbReference type="AlphaFoldDB" id="V4R715"/>
<dbReference type="OrthoDB" id="7056790at2"/>
<feature type="transmembrane region" description="Helical" evidence="1">
    <location>
        <begin position="136"/>
        <end position="151"/>
    </location>
</feature>
<protein>
    <submittedName>
        <fullName evidence="2">Uncharacterized protein</fullName>
    </submittedName>
</protein>
<feature type="transmembrane region" description="Helical" evidence="1">
    <location>
        <begin position="12"/>
        <end position="34"/>
    </location>
</feature>
<dbReference type="Proteomes" id="UP000017837">
    <property type="component" value="Unassembled WGS sequence"/>
</dbReference>
<reference evidence="2 3" key="1">
    <citation type="journal article" date="2014" name="Nature">
        <title>Sequential evolution of bacterial morphology by co-option of a developmental regulator.</title>
        <authorList>
            <person name="Jiang C."/>
            <person name="Brown P.J."/>
            <person name="Ducret A."/>
            <person name="Brun Y.V."/>
        </authorList>
    </citation>
    <scope>NUCLEOTIDE SEQUENCE [LARGE SCALE GENOMIC DNA]</scope>
    <source>
        <strain evidence="2 3">DSM 16100</strain>
    </source>
</reference>
<evidence type="ECO:0000313" key="2">
    <source>
        <dbReference type="EMBL" id="ESQ87248.1"/>
    </source>
</evidence>
<keyword evidence="1" id="KW-0472">Membrane</keyword>
<keyword evidence="3" id="KW-1185">Reference proteome</keyword>
<evidence type="ECO:0000313" key="3">
    <source>
        <dbReference type="Proteomes" id="UP000017837"/>
    </source>
</evidence>
<gene>
    <name evidence="2" type="ORF">ABENE_17245</name>
</gene>
<keyword evidence="1" id="KW-0812">Transmembrane</keyword>
<dbReference type="EMBL" id="AWGB01000045">
    <property type="protein sequence ID" value="ESQ87248.1"/>
    <property type="molecule type" value="Genomic_DNA"/>
</dbReference>
<feature type="transmembrane region" description="Helical" evidence="1">
    <location>
        <begin position="268"/>
        <end position="288"/>
    </location>
</feature>
<feature type="transmembrane region" description="Helical" evidence="1">
    <location>
        <begin position="101"/>
        <end position="124"/>
    </location>
</feature>
<organism evidence="2 3">
    <name type="scientific">Asticcacaulis benevestitus DSM 16100 = ATCC BAA-896</name>
    <dbReference type="NCBI Taxonomy" id="1121022"/>
    <lineage>
        <taxon>Bacteria</taxon>
        <taxon>Pseudomonadati</taxon>
        <taxon>Pseudomonadota</taxon>
        <taxon>Alphaproteobacteria</taxon>
        <taxon>Caulobacterales</taxon>
        <taxon>Caulobacteraceae</taxon>
        <taxon>Asticcacaulis</taxon>
    </lineage>
</organism>
<feature type="transmembrane region" description="Helical" evidence="1">
    <location>
        <begin position="171"/>
        <end position="189"/>
    </location>
</feature>
<dbReference type="eggNOG" id="ENOG502ZAJW">
    <property type="taxonomic scope" value="Bacteria"/>
</dbReference>
<dbReference type="RefSeq" id="WP_018083893.1">
    <property type="nucleotide sequence ID" value="NZ_AQWM01000049.1"/>
</dbReference>
<accession>V4R715</accession>
<name>V4R715_9CAUL</name>
<proteinExistence type="predicted"/>
<sequence>MSQPYIASARFDLAFIVGPAFVVTLIAVIAAPWAQSLTTFPLWLWVLLILGVDVSHVYSTLFRTYFDRDELRLRPRLYQLTPLFLWVLGAALYSFDDMLFWRGLAYLAIFHFVRQQYGFMLIYGRAEKGNKGLDKAAIYGATLMPLIYWLTHARTFNWFVDGDIISRPLPFVFEIATVIYAIVLAAYLWQEFRRWRETRTINLPKNLLLLGTGLSWGVGIVAFDSDIVFTATNVLAHGIPYIALNWLYGKNRKTVQLDTAYIWPKLAWLFRPMMIPVYVGVLALLAFVEEGVWDGLVWRDHEGLFRVFAGLPAIDDPAMLVWLVPLLSLPQSTHYVLDAFIWRKNGNVPDFKRILFGQQP</sequence>
<dbReference type="STRING" id="1121022.GCA_000376105_04216"/>
<feature type="transmembrane region" description="Helical" evidence="1">
    <location>
        <begin position="227"/>
        <end position="248"/>
    </location>
</feature>
<feature type="transmembrane region" description="Helical" evidence="1">
    <location>
        <begin position="201"/>
        <end position="221"/>
    </location>
</feature>
<comment type="caution">
    <text evidence="2">The sequence shown here is derived from an EMBL/GenBank/DDBJ whole genome shotgun (WGS) entry which is preliminary data.</text>
</comment>
<feature type="transmembrane region" description="Helical" evidence="1">
    <location>
        <begin position="77"/>
        <end position="95"/>
    </location>
</feature>
<feature type="transmembrane region" description="Helical" evidence="1">
    <location>
        <begin position="40"/>
        <end position="65"/>
    </location>
</feature>
<dbReference type="PATRIC" id="fig|1121022.4.peg.3519"/>